<dbReference type="EMBL" id="WJBU01000004">
    <property type="protein sequence ID" value="MRD46653.1"/>
    <property type="molecule type" value="Genomic_DNA"/>
</dbReference>
<protein>
    <submittedName>
        <fullName evidence="1">DUF692 family protein</fullName>
    </submittedName>
</protein>
<accession>A0A844B0K5</accession>
<dbReference type="OrthoDB" id="9763101at2"/>
<dbReference type="SUPFAM" id="SSF51658">
    <property type="entry name" value="Xylose isomerase-like"/>
    <property type="match status" value="1"/>
</dbReference>
<dbReference type="NCBIfam" id="NF003818">
    <property type="entry name" value="PRK05409.1"/>
    <property type="match status" value="1"/>
</dbReference>
<evidence type="ECO:0000313" key="2">
    <source>
        <dbReference type="Proteomes" id="UP000487350"/>
    </source>
</evidence>
<organism evidence="1 2">
    <name type="scientific">Caenimonas koreensis DSM 17982</name>
    <dbReference type="NCBI Taxonomy" id="1121255"/>
    <lineage>
        <taxon>Bacteria</taxon>
        <taxon>Pseudomonadati</taxon>
        <taxon>Pseudomonadota</taxon>
        <taxon>Betaproteobacteria</taxon>
        <taxon>Burkholderiales</taxon>
        <taxon>Comamonadaceae</taxon>
        <taxon>Caenimonas</taxon>
    </lineage>
</organism>
<name>A0A844B0K5_9BURK</name>
<dbReference type="Proteomes" id="UP000487350">
    <property type="component" value="Unassembled WGS sequence"/>
</dbReference>
<sequence length="282" mass="31304">MNSHMLCGLGLKPEHFDAALACTSQGMWFEVHAENYLVAGGPRLRLLEAIRAVHPLSLHGVSMSLAGDAPLDVAHLKRLSALVRRVEPALVSEHLAWSAWNGINVPDLLPFPRSNEALRRIVLNIDQTQSALGRTVAIENPSHYLRIDGHEWDEIEFLQELVRRTGCSLLLDVNNVFVSSRNLGFDAFAYLDRFPAASIQEIHLAGHTEDPALGHALLIDSHDAPIAPDVWELYRHLVERIGPRPTLIERDGNVPTFNALLGECEMATAELRRVAEPIEQPT</sequence>
<keyword evidence="2" id="KW-1185">Reference proteome</keyword>
<reference evidence="1 2" key="1">
    <citation type="submission" date="2019-11" db="EMBL/GenBank/DDBJ databases">
        <title>Caenimonas koreensis gen. nov., sp. nov., isolated from activated sludge.</title>
        <authorList>
            <person name="Seung H.R."/>
        </authorList>
    </citation>
    <scope>NUCLEOTIDE SEQUENCE [LARGE SCALE GENOMIC DNA]</scope>
    <source>
        <strain evidence="1 2">EMB320</strain>
    </source>
</reference>
<evidence type="ECO:0000313" key="1">
    <source>
        <dbReference type="EMBL" id="MRD46653.1"/>
    </source>
</evidence>
<dbReference type="Gene3D" id="3.20.20.150">
    <property type="entry name" value="Divalent-metal-dependent TIM barrel enzymes"/>
    <property type="match status" value="1"/>
</dbReference>
<dbReference type="AlphaFoldDB" id="A0A844B0K5"/>
<dbReference type="PANTHER" id="PTHR42194">
    <property type="entry name" value="UPF0276 PROTEIN HI_1600"/>
    <property type="match status" value="1"/>
</dbReference>
<dbReference type="InterPro" id="IPR036237">
    <property type="entry name" value="Xyl_isomerase-like_sf"/>
</dbReference>
<comment type="caution">
    <text evidence="1">The sequence shown here is derived from an EMBL/GenBank/DDBJ whole genome shotgun (WGS) entry which is preliminary data.</text>
</comment>
<dbReference type="RefSeq" id="WP_153583994.1">
    <property type="nucleotide sequence ID" value="NZ_WJBU01000004.1"/>
</dbReference>
<proteinExistence type="predicted"/>
<dbReference type="InterPro" id="IPR007801">
    <property type="entry name" value="MbnB/TglH/ChrH"/>
</dbReference>
<dbReference type="Pfam" id="PF05114">
    <property type="entry name" value="MbnB_TglH_ChrH"/>
    <property type="match status" value="1"/>
</dbReference>
<dbReference type="PANTHER" id="PTHR42194:SF1">
    <property type="entry name" value="UPF0276 PROTEIN HI_1600"/>
    <property type="match status" value="1"/>
</dbReference>
<gene>
    <name evidence="1" type="ORF">GHT07_05150</name>
</gene>